<dbReference type="CDD" id="cd03062">
    <property type="entry name" value="TRX_Fd_Sucrase"/>
    <property type="match status" value="1"/>
</dbReference>
<dbReference type="STRING" id="504797.SAMN05421678_12467"/>
<name>A0A1I3BJ57_9ACTN</name>
<dbReference type="InterPro" id="IPR009737">
    <property type="entry name" value="Aim32/Apd1-like"/>
</dbReference>
<dbReference type="InterPro" id="IPR010350">
    <property type="entry name" value="Aim32/Apd1-like_bac"/>
</dbReference>
<dbReference type="SUPFAM" id="SSF52833">
    <property type="entry name" value="Thioredoxin-like"/>
    <property type="match status" value="1"/>
</dbReference>
<feature type="compositionally biased region" description="Basic and acidic residues" evidence="1">
    <location>
        <begin position="274"/>
        <end position="288"/>
    </location>
</feature>
<dbReference type="Pfam" id="PF06999">
    <property type="entry name" value="Suc_Fer-like"/>
    <property type="match status" value="1"/>
</dbReference>
<dbReference type="EMBL" id="JACBZA010000001">
    <property type="protein sequence ID" value="NYH86417.1"/>
    <property type="molecule type" value="Genomic_DNA"/>
</dbReference>
<evidence type="ECO:0008006" key="6">
    <source>
        <dbReference type="Google" id="ProtNLM"/>
    </source>
</evidence>
<dbReference type="EMBL" id="FOOI01000024">
    <property type="protein sequence ID" value="SFH62302.1"/>
    <property type="molecule type" value="Genomic_DNA"/>
</dbReference>
<organism evidence="3 4">
    <name type="scientific">Actinopolymorpha cephalotaxi</name>
    <dbReference type="NCBI Taxonomy" id="504797"/>
    <lineage>
        <taxon>Bacteria</taxon>
        <taxon>Bacillati</taxon>
        <taxon>Actinomycetota</taxon>
        <taxon>Actinomycetes</taxon>
        <taxon>Propionibacteriales</taxon>
        <taxon>Actinopolymorphaceae</taxon>
        <taxon>Actinopolymorpha</taxon>
    </lineage>
</organism>
<dbReference type="PIRSF" id="PIRSF035042">
    <property type="entry name" value="UCP035042_thirdx"/>
    <property type="match status" value="1"/>
</dbReference>
<dbReference type="InterPro" id="IPR036249">
    <property type="entry name" value="Thioredoxin-like_sf"/>
</dbReference>
<dbReference type="Gene3D" id="3.40.30.10">
    <property type="entry name" value="Glutaredoxin"/>
    <property type="match status" value="1"/>
</dbReference>
<gene>
    <name evidence="2" type="ORF">FHR37_005268</name>
    <name evidence="3" type="ORF">SAMN05421678_12467</name>
</gene>
<evidence type="ECO:0000313" key="5">
    <source>
        <dbReference type="Proteomes" id="UP000533017"/>
    </source>
</evidence>
<dbReference type="Proteomes" id="UP000199052">
    <property type="component" value="Unassembled WGS sequence"/>
</dbReference>
<evidence type="ECO:0000256" key="1">
    <source>
        <dbReference type="SAM" id="MobiDB-lite"/>
    </source>
</evidence>
<dbReference type="AlphaFoldDB" id="A0A1I3BJ57"/>
<dbReference type="RefSeq" id="WP_237769120.1">
    <property type="nucleotide sequence ID" value="NZ_FOOI01000024.1"/>
</dbReference>
<dbReference type="Proteomes" id="UP000533017">
    <property type="component" value="Unassembled WGS sequence"/>
</dbReference>
<reference evidence="2 5" key="2">
    <citation type="submission" date="2020-07" db="EMBL/GenBank/DDBJ databases">
        <title>Sequencing the genomes of 1000 actinobacteria strains.</title>
        <authorList>
            <person name="Klenk H.-P."/>
        </authorList>
    </citation>
    <scope>NUCLEOTIDE SEQUENCE [LARGE SCALE GENOMIC DNA]</scope>
    <source>
        <strain evidence="2 5">DSM 45117</strain>
    </source>
</reference>
<feature type="region of interest" description="Disordered" evidence="1">
    <location>
        <begin position="1"/>
        <end position="31"/>
    </location>
</feature>
<evidence type="ECO:0000313" key="3">
    <source>
        <dbReference type="EMBL" id="SFH62302.1"/>
    </source>
</evidence>
<evidence type="ECO:0000313" key="2">
    <source>
        <dbReference type="EMBL" id="NYH86417.1"/>
    </source>
</evidence>
<sequence>MTRDGAEAGAKVNASPDEPVAGQSQAGRSPDACSVLSATYDEPIAGSAATATTWLCIEQPGPYGADALVESHLDVELGGELAARAKGTGVRIQLIRRPGRHADAHPPDTLPGGRRVFVAHTRPGATWLRSAVVDDPGSLLDLDLAALAAGEEPLGWGERVPGPVLLVCSNGRRDLCCALVGRPLAGELARRHAADVTGPTGGTVWETTHTGGHRFAPTAVLLPTGYLYGRLDVDFAEHVLTEARAGRMVTERCRGRSTWSAPGQVAELAVREQTGEADPDAVRPDPEVPHATGAGASGWQVRVVAGDRAWTVAGREKTLTPDRKTSCAKAPLTPTAHVVTEVGEDEPAGVRTG</sequence>
<accession>A0A1I3BJ57</accession>
<keyword evidence="5" id="KW-1185">Reference proteome</keyword>
<evidence type="ECO:0000313" key="4">
    <source>
        <dbReference type="Proteomes" id="UP000199052"/>
    </source>
</evidence>
<reference evidence="3 4" key="1">
    <citation type="submission" date="2016-10" db="EMBL/GenBank/DDBJ databases">
        <authorList>
            <person name="de Groot N.N."/>
        </authorList>
    </citation>
    <scope>NUCLEOTIDE SEQUENCE [LARGE SCALE GENOMIC DNA]</scope>
    <source>
        <strain evidence="3 4">CPCC 202808</strain>
    </source>
</reference>
<proteinExistence type="predicted"/>
<protein>
    <recommendedName>
        <fullName evidence="6">Sucrase/ferredoxin-like</fullName>
    </recommendedName>
</protein>
<feature type="region of interest" description="Disordered" evidence="1">
    <location>
        <begin position="274"/>
        <end position="295"/>
    </location>
</feature>